<protein>
    <submittedName>
        <fullName evidence="2">Uncharacterized protein</fullName>
    </submittedName>
</protein>
<feature type="compositionally biased region" description="Basic residues" evidence="1">
    <location>
        <begin position="1"/>
        <end position="10"/>
    </location>
</feature>
<sequence length="209" mass="23284">MQVKNRRKVQPSRNAASANENGERLNIADCSTRSLRAAHRGTVPSGREGATAPAQERVYPDSAAAGEELLRCAVPRQDRAIAVFREMASVRRRTAEIQLKNRSDAIARRCRAVIQRLGHPNGSIVTHGRSADLGQQHGHSVDDLQEFLRSWTCTSLRRQASPTTCAVWCQCWFCRNAGPRRANAAWTIHNIDVDEVSNDLREFSSNGQR</sequence>
<evidence type="ECO:0000313" key="2">
    <source>
        <dbReference type="EMBL" id="KAG7725070.1"/>
    </source>
</evidence>
<accession>A0AAN6D305</accession>
<comment type="caution">
    <text evidence="2">The sequence shown here is derived from an EMBL/GenBank/DDBJ whole genome shotgun (WGS) entry which is preliminary data.</text>
</comment>
<evidence type="ECO:0000256" key="1">
    <source>
        <dbReference type="SAM" id="MobiDB-lite"/>
    </source>
</evidence>
<dbReference type="EMBL" id="JAHLUH010000014">
    <property type="protein sequence ID" value="KAG7725070.1"/>
    <property type="molecule type" value="Genomic_DNA"/>
</dbReference>
<feature type="region of interest" description="Disordered" evidence="1">
    <location>
        <begin position="1"/>
        <end position="25"/>
    </location>
</feature>
<proteinExistence type="predicted"/>
<organism evidence="2 3">
    <name type="scientific">Ogataea haglerorum</name>
    <dbReference type="NCBI Taxonomy" id="1937702"/>
    <lineage>
        <taxon>Eukaryota</taxon>
        <taxon>Fungi</taxon>
        <taxon>Dikarya</taxon>
        <taxon>Ascomycota</taxon>
        <taxon>Saccharomycotina</taxon>
        <taxon>Pichiomycetes</taxon>
        <taxon>Pichiales</taxon>
        <taxon>Pichiaceae</taxon>
        <taxon>Ogataea</taxon>
    </lineage>
</organism>
<gene>
    <name evidence="2" type="ORF">KL933_004503</name>
</gene>
<name>A0AAN6D305_9ASCO</name>
<dbReference type="AlphaFoldDB" id="A0AAN6D305"/>
<feature type="compositionally biased region" description="Polar residues" evidence="1">
    <location>
        <begin position="11"/>
        <end position="20"/>
    </location>
</feature>
<reference evidence="2" key="1">
    <citation type="journal article" date="2021" name="G3 (Bethesda)">
        <title>Genomic diversity, chromosomal rearrangements, and interspecies hybridization in the ogataea polymorpha species complex.</title>
        <authorList>
            <person name="Hanson S.J."/>
            <person name="Cinneide E.O."/>
            <person name="Salzberg L.I."/>
            <person name="Wolfe K.H."/>
            <person name="McGowan J."/>
            <person name="Fitzpatrick D.A."/>
            <person name="Matlin K."/>
        </authorList>
    </citation>
    <scope>NUCLEOTIDE SEQUENCE</scope>
    <source>
        <strain evidence="2">83-405-1</strain>
    </source>
</reference>
<evidence type="ECO:0000313" key="3">
    <source>
        <dbReference type="Proteomes" id="UP000738402"/>
    </source>
</evidence>
<dbReference type="Proteomes" id="UP000738402">
    <property type="component" value="Unassembled WGS sequence"/>
</dbReference>